<accession>A0A6C0E786</accession>
<evidence type="ECO:0000256" key="1">
    <source>
        <dbReference type="SAM" id="MobiDB-lite"/>
    </source>
</evidence>
<organism evidence="2">
    <name type="scientific">viral metagenome</name>
    <dbReference type="NCBI Taxonomy" id="1070528"/>
    <lineage>
        <taxon>unclassified sequences</taxon>
        <taxon>metagenomes</taxon>
        <taxon>organismal metagenomes</taxon>
    </lineage>
</organism>
<feature type="region of interest" description="Disordered" evidence="1">
    <location>
        <begin position="90"/>
        <end position="128"/>
    </location>
</feature>
<dbReference type="AlphaFoldDB" id="A0A6C0E786"/>
<feature type="compositionally biased region" description="Basic residues" evidence="1">
    <location>
        <begin position="1"/>
        <end position="18"/>
    </location>
</feature>
<feature type="region of interest" description="Disordered" evidence="1">
    <location>
        <begin position="1"/>
        <end position="27"/>
    </location>
</feature>
<dbReference type="EMBL" id="MN739745">
    <property type="protein sequence ID" value="QHT24491.1"/>
    <property type="molecule type" value="Genomic_DNA"/>
</dbReference>
<sequence>MPKKQKKTVKKPVKKNNKKKESFGLTSEQPTVLYSRDLSSTFTSPDDNTITFVSTKESVMPSHEITTPSGVTSLSGREKRAMVVQYYANMQPTRLKKNRKHSVKKPNVKKHTTRKNTNKKHTNRKHKK</sequence>
<protein>
    <submittedName>
        <fullName evidence="2">Uncharacterized protein</fullName>
    </submittedName>
</protein>
<proteinExistence type="predicted"/>
<evidence type="ECO:0000313" key="2">
    <source>
        <dbReference type="EMBL" id="QHT24491.1"/>
    </source>
</evidence>
<reference evidence="2" key="1">
    <citation type="journal article" date="2020" name="Nature">
        <title>Giant virus diversity and host interactions through global metagenomics.</title>
        <authorList>
            <person name="Schulz F."/>
            <person name="Roux S."/>
            <person name="Paez-Espino D."/>
            <person name="Jungbluth S."/>
            <person name="Walsh D.A."/>
            <person name="Denef V.J."/>
            <person name="McMahon K.D."/>
            <person name="Konstantinidis K.T."/>
            <person name="Eloe-Fadrosh E.A."/>
            <person name="Kyrpides N.C."/>
            <person name="Woyke T."/>
        </authorList>
    </citation>
    <scope>NUCLEOTIDE SEQUENCE</scope>
    <source>
        <strain evidence="2">GVMAG-M-3300023179-150</strain>
    </source>
</reference>
<name>A0A6C0E786_9ZZZZ</name>
<feature type="compositionally biased region" description="Basic residues" evidence="1">
    <location>
        <begin position="94"/>
        <end position="128"/>
    </location>
</feature>